<organism evidence="2 3">
    <name type="scientific">Prorocentrum cordatum</name>
    <dbReference type="NCBI Taxonomy" id="2364126"/>
    <lineage>
        <taxon>Eukaryota</taxon>
        <taxon>Sar</taxon>
        <taxon>Alveolata</taxon>
        <taxon>Dinophyceae</taxon>
        <taxon>Prorocentrales</taxon>
        <taxon>Prorocentraceae</taxon>
        <taxon>Prorocentrum</taxon>
    </lineage>
</organism>
<protein>
    <submittedName>
        <fullName evidence="2">Uncharacterized protein</fullName>
    </submittedName>
</protein>
<dbReference type="Proteomes" id="UP001189429">
    <property type="component" value="Unassembled WGS sequence"/>
</dbReference>
<feature type="region of interest" description="Disordered" evidence="1">
    <location>
        <begin position="1"/>
        <end position="23"/>
    </location>
</feature>
<feature type="region of interest" description="Disordered" evidence="1">
    <location>
        <begin position="58"/>
        <end position="124"/>
    </location>
</feature>
<name>A0ABN9XEX4_9DINO</name>
<dbReference type="EMBL" id="CAUYUJ010020225">
    <property type="protein sequence ID" value="CAK0896669.1"/>
    <property type="molecule type" value="Genomic_DNA"/>
</dbReference>
<keyword evidence="3" id="KW-1185">Reference proteome</keyword>
<reference evidence="2" key="1">
    <citation type="submission" date="2023-10" db="EMBL/GenBank/DDBJ databases">
        <authorList>
            <person name="Chen Y."/>
            <person name="Shah S."/>
            <person name="Dougan E. K."/>
            <person name="Thang M."/>
            <person name="Chan C."/>
        </authorList>
    </citation>
    <scope>NUCLEOTIDE SEQUENCE [LARGE SCALE GENOMIC DNA]</scope>
</reference>
<feature type="non-terminal residue" evidence="2">
    <location>
        <position position="124"/>
    </location>
</feature>
<comment type="caution">
    <text evidence="2">The sequence shown here is derived from an EMBL/GenBank/DDBJ whole genome shotgun (WGS) entry which is preliminary data.</text>
</comment>
<accession>A0ABN9XEX4</accession>
<evidence type="ECO:0000256" key="1">
    <source>
        <dbReference type="SAM" id="MobiDB-lite"/>
    </source>
</evidence>
<evidence type="ECO:0000313" key="2">
    <source>
        <dbReference type="EMBL" id="CAK0896669.1"/>
    </source>
</evidence>
<feature type="compositionally biased region" description="Low complexity" evidence="1">
    <location>
        <begin position="92"/>
        <end position="124"/>
    </location>
</feature>
<evidence type="ECO:0000313" key="3">
    <source>
        <dbReference type="Proteomes" id="UP001189429"/>
    </source>
</evidence>
<proteinExistence type="predicted"/>
<sequence length="124" mass="12674">MRTCHVRQGGEASPPPCEHHVSSDGAGLLASVCEGSGVLRGSLVYFTTDMEQRIAEAILRGDAEQPSSARTPRRPRASPGYSVESHHNSLEGRAAGAASPRAAAGPTADRGAAPSSAARAAARS</sequence>
<gene>
    <name evidence="2" type="ORF">PCOR1329_LOCUS75072</name>
</gene>